<keyword evidence="2" id="KW-0378">Hydrolase</keyword>
<evidence type="ECO:0000313" key="2">
    <source>
        <dbReference type="EMBL" id="AAQ93572.1"/>
    </source>
</evidence>
<dbReference type="AlphaFoldDB" id="Q6TMQ1"/>
<feature type="region of interest" description="Disordered" evidence="1">
    <location>
        <begin position="59"/>
        <end position="88"/>
    </location>
</feature>
<protein>
    <submittedName>
        <fullName evidence="2">Putative helicase</fullName>
    </submittedName>
</protein>
<keyword evidence="2" id="KW-0347">Helicase</keyword>
<geneLocation type="plasmid" evidence="2">
    <name>pSCL2</name>
</geneLocation>
<accession>Q6TMQ1</accession>
<name>Q6TMQ1_STRCL</name>
<reference evidence="2" key="1">
    <citation type="submission" date="2003-09" db="EMBL/GenBank/DDBJ databases">
        <title>Characterization of pSCL2, a giant linear plasmid in Streptomyces clavuligerus.</title>
        <authorList>
            <person name="Wu W."/>
            <person name="Roy K.L."/>
        </authorList>
    </citation>
    <scope>NUCLEOTIDE SEQUENCE</scope>
    <source>
        <plasmid evidence="2">pSCL2</plasmid>
    </source>
</reference>
<keyword evidence="2" id="KW-0547">Nucleotide-binding</keyword>
<sequence length="236" mass="24235">MSSPRRSAMSAMAGRGIREVRRTASLAQAHSIGVPLRRKSLAWAAASLTSACRCSAAGAGGGGGDQAGGPGGSLDSEGKQVGTRGRSERSRYQAQTWCAERRAFGLVPGPVCAVGRGSTGCGGWRRPRSVARSSGWVRIRSTSAWARAAVCRQGVVAGQVQVKLSSAGIGHDCHASGVPGVCRTLGQRVIGSLGVGLWRCCSEGCCLVGGEDRKGDRCVEFRTGVACGYEAENPAG</sequence>
<dbReference type="GO" id="GO:0004386">
    <property type="term" value="F:helicase activity"/>
    <property type="evidence" value="ECO:0007669"/>
    <property type="project" value="UniProtKB-KW"/>
</dbReference>
<proteinExistence type="predicted"/>
<gene>
    <name evidence="2" type="ORF">pSCL2.7.207.2</name>
</gene>
<feature type="compositionally biased region" description="Gly residues" evidence="1">
    <location>
        <begin position="59"/>
        <end position="72"/>
    </location>
</feature>
<keyword evidence="2" id="KW-0614">Plasmid</keyword>
<dbReference type="EMBL" id="AH013299">
    <property type="protein sequence ID" value="AAQ93572.1"/>
    <property type="molecule type" value="Genomic_DNA"/>
</dbReference>
<evidence type="ECO:0000256" key="1">
    <source>
        <dbReference type="SAM" id="MobiDB-lite"/>
    </source>
</evidence>
<keyword evidence="2" id="KW-0067">ATP-binding</keyword>
<organism evidence="2">
    <name type="scientific">Streptomyces clavuligerus</name>
    <dbReference type="NCBI Taxonomy" id="1901"/>
    <lineage>
        <taxon>Bacteria</taxon>
        <taxon>Bacillati</taxon>
        <taxon>Actinomycetota</taxon>
        <taxon>Actinomycetes</taxon>
        <taxon>Kitasatosporales</taxon>
        <taxon>Streptomycetaceae</taxon>
        <taxon>Streptomyces</taxon>
    </lineage>
</organism>